<dbReference type="GeneID" id="110985645"/>
<dbReference type="AlphaFoldDB" id="A0A8B7ZA19"/>
<organism evidence="3 4">
    <name type="scientific">Acanthaster planci</name>
    <name type="common">Crown-of-thorns starfish</name>
    <dbReference type="NCBI Taxonomy" id="133434"/>
    <lineage>
        <taxon>Eukaryota</taxon>
        <taxon>Metazoa</taxon>
        <taxon>Echinodermata</taxon>
        <taxon>Eleutherozoa</taxon>
        <taxon>Asterozoa</taxon>
        <taxon>Asteroidea</taxon>
        <taxon>Valvatacea</taxon>
        <taxon>Valvatida</taxon>
        <taxon>Acanthasteridae</taxon>
        <taxon>Acanthaster</taxon>
    </lineage>
</organism>
<evidence type="ECO:0000313" key="4">
    <source>
        <dbReference type="RefSeq" id="XP_022102514.1"/>
    </source>
</evidence>
<evidence type="ECO:0000313" key="3">
    <source>
        <dbReference type="Proteomes" id="UP000694845"/>
    </source>
</evidence>
<dbReference type="KEGG" id="aplc:110985645"/>
<proteinExistence type="predicted"/>
<keyword evidence="1" id="KW-0175">Coiled coil</keyword>
<dbReference type="Proteomes" id="UP000694845">
    <property type="component" value="Unplaced"/>
</dbReference>
<accession>A0A8B7ZA19</accession>
<feature type="region of interest" description="Disordered" evidence="2">
    <location>
        <begin position="158"/>
        <end position="181"/>
    </location>
</feature>
<dbReference type="OrthoDB" id="10012493at2759"/>
<dbReference type="RefSeq" id="XP_022102514.1">
    <property type="nucleotide sequence ID" value="XM_022246822.1"/>
</dbReference>
<evidence type="ECO:0000256" key="1">
    <source>
        <dbReference type="SAM" id="Coils"/>
    </source>
</evidence>
<protein>
    <submittedName>
        <fullName evidence="4">Uncharacterized protein LOC110985645</fullName>
    </submittedName>
</protein>
<keyword evidence="3" id="KW-1185">Reference proteome</keyword>
<feature type="coiled-coil region" evidence="1">
    <location>
        <begin position="27"/>
        <end position="54"/>
    </location>
</feature>
<reference evidence="4" key="1">
    <citation type="submission" date="2025-08" db="UniProtKB">
        <authorList>
            <consortium name="RefSeq"/>
        </authorList>
    </citation>
    <scope>IDENTIFICATION</scope>
</reference>
<name>A0A8B7ZA19_ACAPL</name>
<dbReference type="OMA" id="QREMLKV"/>
<evidence type="ECO:0000256" key="2">
    <source>
        <dbReference type="SAM" id="MobiDB-lite"/>
    </source>
</evidence>
<gene>
    <name evidence="4" type="primary">LOC110985645</name>
</gene>
<sequence>MLQENDIYGPDYAVTDLRTGQLNSNERARLQIVLRNIERAYRLTEQRVDRYKQQLRRDLIDLEAHKAAMRSHALGYCRLGQLDHDGQREMLKVFSQRGRYNYSLKSEVNFHRECMSSYNARLEHAKKLLAASRKQCLRAIAKGDRVLSFGRDGEADWDTNGQAPDGFRRSETPPGLIVPRM</sequence>